<feature type="transmembrane region" description="Helical" evidence="12">
    <location>
        <begin position="235"/>
        <end position="256"/>
    </location>
</feature>
<dbReference type="GO" id="GO:0009922">
    <property type="term" value="F:fatty acid elongase activity"/>
    <property type="evidence" value="ECO:0007669"/>
    <property type="project" value="UniProtKB-EC"/>
</dbReference>
<evidence type="ECO:0000256" key="6">
    <source>
        <dbReference type="ARBA" id="ARBA00022832"/>
    </source>
</evidence>
<keyword evidence="10 12" id="KW-0275">Fatty acid biosynthesis</keyword>
<comment type="subcellular location">
    <subcellularLocation>
        <location evidence="1">Membrane</location>
        <topology evidence="1">Multi-pass membrane protein</topology>
    </subcellularLocation>
</comment>
<organism evidence="13 14">
    <name type="scientific">Symbiodinium microadriaticum</name>
    <name type="common">Dinoflagellate</name>
    <name type="synonym">Zooxanthella microadriatica</name>
    <dbReference type="NCBI Taxonomy" id="2951"/>
    <lineage>
        <taxon>Eukaryota</taxon>
        <taxon>Sar</taxon>
        <taxon>Alveolata</taxon>
        <taxon>Dinophyceae</taxon>
        <taxon>Suessiales</taxon>
        <taxon>Symbiodiniaceae</taxon>
        <taxon>Symbiodinium</taxon>
    </lineage>
</organism>
<dbReference type="GO" id="GO:0034626">
    <property type="term" value="P:fatty acid elongation, polyunsaturated fatty acid"/>
    <property type="evidence" value="ECO:0007669"/>
    <property type="project" value="TreeGrafter"/>
</dbReference>
<dbReference type="AlphaFoldDB" id="A0A1Q9DG70"/>
<comment type="catalytic activity">
    <reaction evidence="12">
        <text>an acyl-CoA + malonyl-CoA + H(+) = a 3-oxoacyl-CoA + CO2 + CoA</text>
        <dbReference type="Rhea" id="RHEA:50252"/>
        <dbReference type="ChEBI" id="CHEBI:15378"/>
        <dbReference type="ChEBI" id="CHEBI:16526"/>
        <dbReference type="ChEBI" id="CHEBI:57287"/>
        <dbReference type="ChEBI" id="CHEBI:57384"/>
        <dbReference type="ChEBI" id="CHEBI:58342"/>
        <dbReference type="ChEBI" id="CHEBI:90726"/>
    </reaction>
    <physiologicalReaction direction="left-to-right" evidence="12">
        <dbReference type="Rhea" id="RHEA:50253"/>
    </physiologicalReaction>
</comment>
<evidence type="ECO:0000256" key="4">
    <source>
        <dbReference type="ARBA" id="ARBA00022679"/>
    </source>
</evidence>
<accession>A0A1Q9DG70</accession>
<evidence type="ECO:0000313" key="13">
    <source>
        <dbReference type="EMBL" id="OLP94168.1"/>
    </source>
</evidence>
<evidence type="ECO:0000313" key="14">
    <source>
        <dbReference type="Proteomes" id="UP000186817"/>
    </source>
</evidence>
<reference evidence="13 14" key="1">
    <citation type="submission" date="2016-02" db="EMBL/GenBank/DDBJ databases">
        <title>Genome analysis of coral dinoflagellate symbionts highlights evolutionary adaptations to a symbiotic lifestyle.</title>
        <authorList>
            <person name="Aranda M."/>
            <person name="Li Y."/>
            <person name="Liew Y.J."/>
            <person name="Baumgarten S."/>
            <person name="Simakov O."/>
            <person name="Wilson M."/>
            <person name="Piel J."/>
            <person name="Ashoor H."/>
            <person name="Bougouffa S."/>
            <person name="Bajic V.B."/>
            <person name="Ryu T."/>
            <person name="Ravasi T."/>
            <person name="Bayer T."/>
            <person name="Micklem G."/>
            <person name="Kim H."/>
            <person name="Bhak J."/>
            <person name="Lajeunesse T.C."/>
            <person name="Voolstra C.R."/>
        </authorList>
    </citation>
    <scope>NUCLEOTIDE SEQUENCE [LARGE SCALE GENOMIC DNA]</scope>
    <source>
        <strain evidence="13 14">CCMP2467</strain>
    </source>
</reference>
<keyword evidence="3 12" id="KW-0444">Lipid biosynthesis</keyword>
<keyword evidence="5 12" id="KW-0812">Transmembrane</keyword>
<proteinExistence type="inferred from homology"/>
<keyword evidence="14" id="KW-1185">Reference proteome</keyword>
<evidence type="ECO:0000256" key="7">
    <source>
        <dbReference type="ARBA" id="ARBA00022989"/>
    </source>
</evidence>
<dbReference type="GO" id="GO:0005789">
    <property type="term" value="C:endoplasmic reticulum membrane"/>
    <property type="evidence" value="ECO:0007669"/>
    <property type="project" value="TreeGrafter"/>
</dbReference>
<evidence type="ECO:0000256" key="3">
    <source>
        <dbReference type="ARBA" id="ARBA00022516"/>
    </source>
</evidence>
<dbReference type="InterPro" id="IPR002076">
    <property type="entry name" value="ELO_fam"/>
</dbReference>
<evidence type="ECO:0000256" key="9">
    <source>
        <dbReference type="ARBA" id="ARBA00023136"/>
    </source>
</evidence>
<feature type="transmembrane region" description="Helical" evidence="12">
    <location>
        <begin position="203"/>
        <end position="223"/>
    </location>
</feature>
<dbReference type="GO" id="GO:0030148">
    <property type="term" value="P:sphingolipid biosynthetic process"/>
    <property type="evidence" value="ECO:0007669"/>
    <property type="project" value="TreeGrafter"/>
</dbReference>
<comment type="catalytic activity">
    <reaction evidence="11">
        <text>a very-long-chain acyl-CoA + malonyl-CoA + H(+) = a very-long-chain 3-oxoacyl-CoA + CO2 + CoA</text>
        <dbReference type="Rhea" id="RHEA:32727"/>
        <dbReference type="ChEBI" id="CHEBI:15378"/>
        <dbReference type="ChEBI" id="CHEBI:16526"/>
        <dbReference type="ChEBI" id="CHEBI:57287"/>
        <dbReference type="ChEBI" id="CHEBI:57384"/>
        <dbReference type="ChEBI" id="CHEBI:90725"/>
        <dbReference type="ChEBI" id="CHEBI:90736"/>
        <dbReference type="EC" id="2.3.1.199"/>
    </reaction>
</comment>
<evidence type="ECO:0000256" key="12">
    <source>
        <dbReference type="RuleBase" id="RU361115"/>
    </source>
</evidence>
<dbReference type="PANTHER" id="PTHR11157:SF134">
    <property type="entry name" value="ELONGATION OF FATTY ACIDS PROTEIN 1-RELATED"/>
    <property type="match status" value="1"/>
</dbReference>
<keyword evidence="7 12" id="KW-1133">Transmembrane helix</keyword>
<evidence type="ECO:0000256" key="10">
    <source>
        <dbReference type="ARBA" id="ARBA00023160"/>
    </source>
</evidence>
<dbReference type="OrthoDB" id="434092at2759"/>
<feature type="transmembrane region" description="Helical" evidence="12">
    <location>
        <begin position="403"/>
        <end position="424"/>
    </location>
</feature>
<evidence type="ECO:0000256" key="8">
    <source>
        <dbReference type="ARBA" id="ARBA00023098"/>
    </source>
</evidence>
<dbReference type="PANTHER" id="PTHR11157">
    <property type="entry name" value="FATTY ACID ACYL TRANSFERASE-RELATED"/>
    <property type="match status" value="1"/>
</dbReference>
<feature type="transmembrane region" description="Helical" evidence="12">
    <location>
        <begin position="341"/>
        <end position="358"/>
    </location>
</feature>
<protein>
    <recommendedName>
        <fullName evidence="12">Elongation of fatty acids protein</fullName>
        <ecNumber evidence="12">2.3.1.-</ecNumber>
    </recommendedName>
</protein>
<sequence>MPASLLPKVAPVMVDSPAMGLDIVVLGRAVEEEGEDVDQVVGVNGGQGDLCTFLHCLSVVDFLDRQVDELLSSTARPEADIGPIPVTLVIVHEVSPVVPHGVWCMRGHYQGMAFVKKVPYKRGLIFVPRKCAEEGQNRIISSLFPEAGGSQVSNPCIDWSVFLRRVAFDIQQEESLWVVRSLCAMLGIRYEKFRWDDAFAADWSWPAGGVAVYLAIVLVLSLGMKNARPFELGSVAVVHNLLLSVGSLVMLLGTLFELNRRWASSGDLGWFFCEASTTESNGPLFFWSYVYYLSKYYEMFDTVLVLLQKSRVPHFKLQVYHHAAVVPMAWFWCQYQQSLQWGGLLFNTLVHVIMYHYYAMKILKRPTPWKRWITKLQIVQFATSFCLLCVTASKIYAGAECAGMRSLLFNASFNATLIVQFIGVDKRNKAQSTKAE</sequence>
<keyword evidence="6 12" id="KW-0276">Fatty acid metabolism</keyword>
<dbReference type="EMBL" id="LSRX01000554">
    <property type="protein sequence ID" value="OLP94168.1"/>
    <property type="molecule type" value="Genomic_DNA"/>
</dbReference>
<gene>
    <name evidence="13" type="ORF">AK812_SmicGene23845</name>
</gene>
<comment type="caution">
    <text evidence="13">The sequence shown here is derived from an EMBL/GenBank/DDBJ whole genome shotgun (WGS) entry which is preliminary data.</text>
</comment>
<evidence type="ECO:0000256" key="11">
    <source>
        <dbReference type="ARBA" id="ARBA00047375"/>
    </source>
</evidence>
<dbReference type="Pfam" id="PF01151">
    <property type="entry name" value="ELO"/>
    <property type="match status" value="1"/>
</dbReference>
<dbReference type="Proteomes" id="UP000186817">
    <property type="component" value="Unassembled WGS sequence"/>
</dbReference>
<keyword evidence="4 12" id="KW-0808">Transferase</keyword>
<comment type="similarity">
    <text evidence="2 12">Belongs to the ELO family.</text>
</comment>
<dbReference type="GO" id="GO:0042761">
    <property type="term" value="P:very long-chain fatty acid biosynthetic process"/>
    <property type="evidence" value="ECO:0007669"/>
    <property type="project" value="TreeGrafter"/>
</dbReference>
<dbReference type="GO" id="GO:0019367">
    <property type="term" value="P:fatty acid elongation, saturated fatty acid"/>
    <property type="evidence" value="ECO:0007669"/>
    <property type="project" value="TreeGrafter"/>
</dbReference>
<dbReference type="GO" id="GO:0034625">
    <property type="term" value="P:fatty acid elongation, monounsaturated fatty acid"/>
    <property type="evidence" value="ECO:0007669"/>
    <property type="project" value="TreeGrafter"/>
</dbReference>
<evidence type="ECO:0000256" key="5">
    <source>
        <dbReference type="ARBA" id="ARBA00022692"/>
    </source>
</evidence>
<evidence type="ECO:0000256" key="2">
    <source>
        <dbReference type="ARBA" id="ARBA00007263"/>
    </source>
</evidence>
<keyword evidence="8 12" id="KW-0443">Lipid metabolism</keyword>
<feature type="transmembrane region" description="Helical" evidence="12">
    <location>
        <begin position="378"/>
        <end position="397"/>
    </location>
</feature>
<name>A0A1Q9DG70_SYMMI</name>
<dbReference type="EC" id="2.3.1.-" evidence="12"/>
<evidence type="ECO:0000256" key="1">
    <source>
        <dbReference type="ARBA" id="ARBA00004141"/>
    </source>
</evidence>
<keyword evidence="9 12" id="KW-0472">Membrane</keyword>